<keyword evidence="3" id="KW-1185">Reference proteome</keyword>
<gene>
    <name evidence="2" type="ORF">SAMN05421733_101335</name>
</gene>
<evidence type="ECO:0000313" key="3">
    <source>
        <dbReference type="Proteomes" id="UP000242501"/>
    </source>
</evidence>
<feature type="transmembrane region" description="Helical" evidence="1">
    <location>
        <begin position="38"/>
        <end position="61"/>
    </location>
</feature>
<dbReference type="EMBL" id="FMYL01000001">
    <property type="protein sequence ID" value="SDB82503.1"/>
    <property type="molecule type" value="Genomic_DNA"/>
</dbReference>
<keyword evidence="1" id="KW-1133">Transmembrane helix</keyword>
<dbReference type="AlphaFoldDB" id="A0A1G6GKY1"/>
<protein>
    <submittedName>
        <fullName evidence="2">Uncharacterized protein</fullName>
    </submittedName>
</protein>
<sequence>MENQQENKPQTRLLSEGILGAVLDGILSGLFLGSVYGIYFIISMGMVWLLFPYLFLIYLGYKKVKKH</sequence>
<dbReference type="Proteomes" id="UP000242501">
    <property type="component" value="Unassembled WGS sequence"/>
</dbReference>
<evidence type="ECO:0000256" key="1">
    <source>
        <dbReference type="SAM" id="Phobius"/>
    </source>
</evidence>
<reference evidence="3" key="1">
    <citation type="submission" date="2016-09" db="EMBL/GenBank/DDBJ databases">
        <authorList>
            <person name="Varghese N."/>
            <person name="Submissions S."/>
        </authorList>
    </citation>
    <scope>NUCLEOTIDE SEQUENCE [LARGE SCALE GENOMIC DNA]</scope>
    <source>
        <strain evidence="3">ANC 4422</strain>
    </source>
</reference>
<name>A0A1G6GKY1_9GAMM</name>
<feature type="transmembrane region" description="Helical" evidence="1">
    <location>
        <begin position="12"/>
        <end position="32"/>
    </location>
</feature>
<proteinExistence type="predicted"/>
<evidence type="ECO:0000313" key="2">
    <source>
        <dbReference type="EMBL" id="SDB82503.1"/>
    </source>
</evidence>
<dbReference type="RefSeq" id="WP_092746589.1">
    <property type="nucleotide sequence ID" value="NZ_FMYL01000001.1"/>
</dbReference>
<organism evidence="2 3">
    <name type="scientific">Acinetobacter boissieri</name>
    <dbReference type="NCBI Taxonomy" id="1219383"/>
    <lineage>
        <taxon>Bacteria</taxon>
        <taxon>Pseudomonadati</taxon>
        <taxon>Pseudomonadota</taxon>
        <taxon>Gammaproteobacteria</taxon>
        <taxon>Moraxellales</taxon>
        <taxon>Moraxellaceae</taxon>
        <taxon>Acinetobacter</taxon>
    </lineage>
</organism>
<keyword evidence="1" id="KW-0812">Transmembrane</keyword>
<accession>A0A1G6GKY1</accession>
<keyword evidence="1" id="KW-0472">Membrane</keyword>